<keyword evidence="2" id="KW-1185">Reference proteome</keyword>
<reference evidence="1 2" key="1">
    <citation type="journal article" date="2012" name="PLoS Pathog.">
        <title>Diverse lifestyles and strategies of plant pathogenesis encoded in the genomes of eighteen Dothideomycetes fungi.</title>
        <authorList>
            <person name="Ohm R.A."/>
            <person name="Feau N."/>
            <person name="Henrissat B."/>
            <person name="Schoch C.L."/>
            <person name="Horwitz B.A."/>
            <person name="Barry K.W."/>
            <person name="Condon B.J."/>
            <person name="Copeland A.C."/>
            <person name="Dhillon B."/>
            <person name="Glaser F."/>
            <person name="Hesse C.N."/>
            <person name="Kosti I."/>
            <person name="LaButti K."/>
            <person name="Lindquist E.A."/>
            <person name="Lucas S."/>
            <person name="Salamov A.A."/>
            <person name="Bradshaw R.E."/>
            <person name="Ciuffetti L."/>
            <person name="Hamelin R.C."/>
            <person name="Kema G.H.J."/>
            <person name="Lawrence C."/>
            <person name="Scott J.A."/>
            <person name="Spatafora J.W."/>
            <person name="Turgeon B.G."/>
            <person name="de Wit P.J.G.M."/>
            <person name="Zhong S."/>
            <person name="Goodwin S.B."/>
            <person name="Grigoriev I.V."/>
        </authorList>
    </citation>
    <scope>NUCLEOTIDE SEQUENCE [LARGE SCALE GENOMIC DNA]</scope>
    <source>
        <strain evidence="2">ND90Pr / ATCC 201652</strain>
    </source>
</reference>
<dbReference type="AlphaFoldDB" id="M2REC7"/>
<accession>M2REC7</accession>
<dbReference type="RefSeq" id="XP_007699166.1">
    <property type="nucleotide sequence ID" value="XM_007700976.1"/>
</dbReference>
<protein>
    <submittedName>
        <fullName evidence="1">Uncharacterized protein</fullName>
    </submittedName>
</protein>
<sequence>MAMRKHLVKKGAWYRPNRRSTTVTTPTLVLLTFVTAFLDVIAPDCSRSIARASHRVRAEHPIVISS</sequence>
<dbReference type="GeneID" id="19138729"/>
<dbReference type="KEGG" id="bsc:COCSADRAFT_36435"/>
<gene>
    <name evidence="1" type="ORF">COCSADRAFT_36435</name>
</gene>
<evidence type="ECO:0000313" key="1">
    <source>
        <dbReference type="EMBL" id="EMD65094.1"/>
    </source>
</evidence>
<name>M2REC7_COCSN</name>
<dbReference type="EMBL" id="KB445642">
    <property type="protein sequence ID" value="EMD65094.1"/>
    <property type="molecule type" value="Genomic_DNA"/>
</dbReference>
<evidence type="ECO:0000313" key="2">
    <source>
        <dbReference type="Proteomes" id="UP000016934"/>
    </source>
</evidence>
<proteinExistence type="predicted"/>
<dbReference type="Proteomes" id="UP000016934">
    <property type="component" value="Unassembled WGS sequence"/>
</dbReference>
<reference evidence="2" key="2">
    <citation type="journal article" date="2013" name="PLoS Genet.">
        <title>Comparative genome structure, secondary metabolite, and effector coding capacity across Cochliobolus pathogens.</title>
        <authorList>
            <person name="Condon B.J."/>
            <person name="Leng Y."/>
            <person name="Wu D."/>
            <person name="Bushley K.E."/>
            <person name="Ohm R.A."/>
            <person name="Otillar R."/>
            <person name="Martin J."/>
            <person name="Schackwitz W."/>
            <person name="Grimwood J."/>
            <person name="MohdZainudin N."/>
            <person name="Xue C."/>
            <person name="Wang R."/>
            <person name="Manning V.A."/>
            <person name="Dhillon B."/>
            <person name="Tu Z.J."/>
            <person name="Steffenson B.J."/>
            <person name="Salamov A."/>
            <person name="Sun H."/>
            <person name="Lowry S."/>
            <person name="LaButti K."/>
            <person name="Han J."/>
            <person name="Copeland A."/>
            <person name="Lindquist E."/>
            <person name="Barry K."/>
            <person name="Schmutz J."/>
            <person name="Baker S.E."/>
            <person name="Ciuffetti L.M."/>
            <person name="Grigoriev I.V."/>
            <person name="Zhong S."/>
            <person name="Turgeon B.G."/>
        </authorList>
    </citation>
    <scope>NUCLEOTIDE SEQUENCE [LARGE SCALE GENOMIC DNA]</scope>
    <source>
        <strain evidence="2">ND90Pr / ATCC 201652</strain>
    </source>
</reference>
<organism evidence="1 2">
    <name type="scientific">Cochliobolus sativus (strain ND90Pr / ATCC 201652)</name>
    <name type="common">Common root rot and spot blotch fungus</name>
    <name type="synonym">Bipolaris sorokiniana</name>
    <dbReference type="NCBI Taxonomy" id="665912"/>
    <lineage>
        <taxon>Eukaryota</taxon>
        <taxon>Fungi</taxon>
        <taxon>Dikarya</taxon>
        <taxon>Ascomycota</taxon>
        <taxon>Pezizomycotina</taxon>
        <taxon>Dothideomycetes</taxon>
        <taxon>Pleosporomycetidae</taxon>
        <taxon>Pleosporales</taxon>
        <taxon>Pleosporineae</taxon>
        <taxon>Pleosporaceae</taxon>
        <taxon>Bipolaris</taxon>
    </lineage>
</organism>
<dbReference type="HOGENOM" id="CLU_2831045_0_0_1"/>